<evidence type="ECO:0000256" key="3">
    <source>
        <dbReference type="ARBA" id="ARBA00022553"/>
    </source>
</evidence>
<dbReference type="PROSITE" id="PS50067">
    <property type="entry name" value="KINESIN_MOTOR_2"/>
    <property type="match status" value="1"/>
</dbReference>
<dbReference type="SMR" id="A0A7M7LRN6"/>
<feature type="coiled-coil region" evidence="10">
    <location>
        <begin position="481"/>
        <end position="508"/>
    </location>
</feature>
<dbReference type="GO" id="GO:0005524">
    <property type="term" value="F:ATP binding"/>
    <property type="evidence" value="ECO:0007669"/>
    <property type="project" value="UniProtKB-UniRule"/>
</dbReference>
<feature type="compositionally biased region" description="Polar residues" evidence="11">
    <location>
        <begin position="823"/>
        <end position="843"/>
    </location>
</feature>
<dbReference type="InterPro" id="IPR036961">
    <property type="entry name" value="Kinesin_motor_dom_sf"/>
</dbReference>
<reference evidence="13" key="1">
    <citation type="submission" date="2021-01" db="UniProtKB">
        <authorList>
            <consortium name="EnsemblMetazoa"/>
        </authorList>
    </citation>
    <scope>IDENTIFICATION</scope>
</reference>
<evidence type="ECO:0000256" key="11">
    <source>
        <dbReference type="SAM" id="MobiDB-lite"/>
    </source>
</evidence>
<evidence type="ECO:0000256" key="8">
    <source>
        <dbReference type="ARBA" id="ARBA00023212"/>
    </source>
</evidence>
<dbReference type="InterPro" id="IPR027417">
    <property type="entry name" value="P-loop_NTPase"/>
</dbReference>
<dbReference type="PANTHER" id="PTHR47970:SF29">
    <property type="entry name" value="KINESIN FAMILY MEMBER 20B"/>
    <property type="match status" value="1"/>
</dbReference>
<evidence type="ECO:0000313" key="13">
    <source>
        <dbReference type="EnsemblMetazoa" id="XP_008212646"/>
    </source>
</evidence>
<evidence type="ECO:0000256" key="5">
    <source>
        <dbReference type="ARBA" id="ARBA00022840"/>
    </source>
</evidence>
<dbReference type="PANTHER" id="PTHR47970">
    <property type="entry name" value="KINESIN-LIKE PROTEIN KIF11"/>
    <property type="match status" value="1"/>
</dbReference>
<dbReference type="Gene3D" id="3.40.850.10">
    <property type="entry name" value="Kinesin motor domain"/>
    <property type="match status" value="1"/>
</dbReference>
<protein>
    <recommendedName>
        <fullName evidence="12">Kinesin motor domain-containing protein</fullName>
    </recommendedName>
</protein>
<organism evidence="13 14">
    <name type="scientific">Nasonia vitripennis</name>
    <name type="common">Parasitic wasp</name>
    <dbReference type="NCBI Taxonomy" id="7425"/>
    <lineage>
        <taxon>Eukaryota</taxon>
        <taxon>Metazoa</taxon>
        <taxon>Ecdysozoa</taxon>
        <taxon>Arthropoda</taxon>
        <taxon>Hexapoda</taxon>
        <taxon>Insecta</taxon>
        <taxon>Pterygota</taxon>
        <taxon>Neoptera</taxon>
        <taxon>Endopterygota</taxon>
        <taxon>Hymenoptera</taxon>
        <taxon>Apocrita</taxon>
        <taxon>Proctotrupomorpha</taxon>
        <taxon>Chalcidoidea</taxon>
        <taxon>Pteromalidae</taxon>
        <taxon>Pteromalinae</taxon>
        <taxon>Nasonia</taxon>
    </lineage>
</organism>
<dbReference type="EnsemblMetazoa" id="XM_008214424">
    <property type="protein sequence ID" value="XP_008212646"/>
    <property type="gene ID" value="LOC100679591"/>
</dbReference>
<dbReference type="GO" id="GO:0090307">
    <property type="term" value="P:mitotic spindle assembly"/>
    <property type="evidence" value="ECO:0007669"/>
    <property type="project" value="TreeGrafter"/>
</dbReference>
<evidence type="ECO:0000256" key="7">
    <source>
        <dbReference type="ARBA" id="ARBA00023175"/>
    </source>
</evidence>
<dbReference type="RefSeq" id="XP_008212646.1">
    <property type="nucleotide sequence ID" value="XM_008214424.1"/>
</dbReference>
<evidence type="ECO:0000313" key="14">
    <source>
        <dbReference type="Proteomes" id="UP000002358"/>
    </source>
</evidence>
<evidence type="ECO:0000259" key="12">
    <source>
        <dbReference type="PROSITE" id="PS50067"/>
    </source>
</evidence>
<keyword evidence="2" id="KW-0963">Cytoplasm</keyword>
<dbReference type="GeneID" id="100679591"/>
<evidence type="ECO:0000256" key="1">
    <source>
        <dbReference type="ARBA" id="ARBA00004186"/>
    </source>
</evidence>
<dbReference type="KEGG" id="nvi:100679591"/>
<name>A0A7M7LRN6_NASVI</name>
<evidence type="ECO:0000256" key="4">
    <source>
        <dbReference type="ARBA" id="ARBA00022741"/>
    </source>
</evidence>
<feature type="coiled-coil region" evidence="10">
    <location>
        <begin position="889"/>
        <end position="1004"/>
    </location>
</feature>
<feature type="binding site" evidence="9">
    <location>
        <begin position="136"/>
        <end position="143"/>
    </location>
    <ligand>
        <name>ATP</name>
        <dbReference type="ChEBI" id="CHEBI:30616"/>
    </ligand>
</feature>
<dbReference type="GO" id="GO:0051231">
    <property type="term" value="P:spindle elongation"/>
    <property type="evidence" value="ECO:0007669"/>
    <property type="project" value="TreeGrafter"/>
</dbReference>
<comment type="similarity">
    <text evidence="9">Belongs to the TRAFAC class myosin-kinesin ATPase superfamily. Kinesin family.</text>
</comment>
<dbReference type="SUPFAM" id="SSF52540">
    <property type="entry name" value="P-loop containing nucleoside triphosphate hydrolases"/>
    <property type="match status" value="1"/>
</dbReference>
<dbReference type="GO" id="GO:0007018">
    <property type="term" value="P:microtubule-based movement"/>
    <property type="evidence" value="ECO:0007669"/>
    <property type="project" value="InterPro"/>
</dbReference>
<feature type="coiled-coil region" evidence="10">
    <location>
        <begin position="1156"/>
        <end position="1246"/>
    </location>
</feature>
<evidence type="ECO:0000256" key="6">
    <source>
        <dbReference type="ARBA" id="ARBA00023054"/>
    </source>
</evidence>
<keyword evidence="8" id="KW-0206">Cytoskeleton</keyword>
<feature type="region of interest" description="Disordered" evidence="11">
    <location>
        <begin position="823"/>
        <end position="865"/>
    </location>
</feature>
<dbReference type="InterPro" id="IPR047149">
    <property type="entry name" value="KIF11-like"/>
</dbReference>
<comment type="subcellular location">
    <subcellularLocation>
        <location evidence="1">Cytoplasm</location>
        <location evidence="1">Cytoskeleton</location>
        <location evidence="1">Spindle</location>
    </subcellularLocation>
</comment>
<accession>A0A7M7LRN6</accession>
<feature type="coiled-coil region" evidence="10">
    <location>
        <begin position="1062"/>
        <end position="1109"/>
    </location>
</feature>
<feature type="domain" description="Kinesin motor" evidence="12">
    <location>
        <begin position="39"/>
        <end position="441"/>
    </location>
</feature>
<keyword evidence="5 9" id="KW-0067">ATP-binding</keyword>
<dbReference type="GO" id="GO:0005876">
    <property type="term" value="C:spindle microtubule"/>
    <property type="evidence" value="ECO:0007669"/>
    <property type="project" value="TreeGrafter"/>
</dbReference>
<keyword evidence="4 9" id="KW-0547">Nucleotide-binding</keyword>
<dbReference type="GO" id="GO:0005634">
    <property type="term" value="C:nucleus"/>
    <property type="evidence" value="ECO:0007669"/>
    <property type="project" value="TreeGrafter"/>
</dbReference>
<dbReference type="PRINTS" id="PR00380">
    <property type="entry name" value="KINESINHEAVY"/>
</dbReference>
<keyword evidence="6 10" id="KW-0175">Coiled coil</keyword>
<evidence type="ECO:0000256" key="2">
    <source>
        <dbReference type="ARBA" id="ARBA00022490"/>
    </source>
</evidence>
<proteinExistence type="inferred from homology"/>
<dbReference type="GO" id="GO:0008017">
    <property type="term" value="F:microtubule binding"/>
    <property type="evidence" value="ECO:0007669"/>
    <property type="project" value="InterPro"/>
</dbReference>
<sequence>MNFLISKLKMLSENEEDGDSETAEVPISTESLPIESSSKVQVFLRIRPTSQNEVEGLNDVYTVEDSSTLLVKHFSSNEAARRSRFTKSSDNATRKKFSFSKIFNLQVEQSQFFNEAIKPAVIDLLNNQSSTVLSYGTADAGKTYTLFGTVSQPGVIPRTIELIYSSLNCTLVPWFKPKRFRSIVNLDECDRSLEIDTREKLLSCRLSDKSLYENAYKSLEYSELNKNRELCKDSMYSVWISFVEMYNDVIYDLLEVDEEGKNVQLKLVTDKHGTTYIQGMRSVCATTGLEAYEILNAGQTRLSTVTESSYKSSRSHSIFTIKLLKYDKDCSPSEVKVSSLSFYDLAGTGRVQKSSNNDKQLKEFNSINKSLLALGRCLKVIVEGQLKQSAGPFRDSKLTRLVQRSLCGKENIILLINVNPTIDLLAETQSVFKFASMAMKLTSGLTKDEKKILEYHTPISSPKSQENCFSINTKTLSDQDIDDLIQKNKQLSTELKELKSTNQRKEFEVRKELTDYYKKQLDSMEEYLKKRTLLMEEEKQSFVKFSVDQVNHYYKDKLQDCTNRKRKRTDRGDYEERLDMEILETKNIKYSSKITSLEKTLLSVKRKLKILTETINNSRNMEPKIENAKKGDATIQLDGDLTLYLSTVQTYIEKSFEAKKAHVASVPIKSMFSTGIQCSSNCSDIGLFCKEIQKLLDANTVQLPEINDSLDSVDDDLQSLLPKVKELVISSISEKIKLEMENSEKLGQIQHLSDEIKKRDKDLFELKMQYQESESARMILLRQKNDIEAESKAKELFKNEDFVTIESENCFADEENYQILSTQQDFNSPSSLNNESRLSLYTSESEKIARRPTRSSSDSSQNDSGVASSIKCCGLTHEKSCQTNIFHDENTLKNKLEQLKLDYENMAAQHRQEAQKVAKLSQESEDIREAMEKHKKNLYVQEKVIAEYQNKNRLYQLEIERLNSEKSQLKIKHDEMIRNLGGTIKEYEKKITELQVKLEVHQKEEHRTVQRLENYLNKSVDLKSELSITRLELEKKSMACYKDHIIKIDQLEKDLNMKTLIEQKLGEKISQYEKDLARINDLTGKISNFENLMTKIEKERSDLHRMLDEKSNCQSEMEHRLKNLIAIIDKQDDKVHYLRTELGTFTKINSTNHRKAQELDKEVSRLMENITFMKEDIKQSEKARKALEQNSKKELENLRSRLTICEDNADLLNIIRNSSETKQDEVHKLKVQLSAKNKELEFFKKNRNATIQRYECLVRQLQEALNVNPPISKLKKIFPHKKKYLSGEEKEYSICEVHGSEPQIRDCKLFLDDEPVYLSPCPSLHAVMFSSTESSEMTASKDAPTRLAADVSEKCLETERRVRSKSRHTPCKDPDLHNFEPAVEIRLLESDRRSSRRVGHVKFHLP</sequence>
<dbReference type="SMART" id="SM00129">
    <property type="entry name" value="KISc"/>
    <property type="match status" value="1"/>
</dbReference>
<feature type="compositionally biased region" description="Low complexity" evidence="11">
    <location>
        <begin position="855"/>
        <end position="865"/>
    </location>
</feature>
<dbReference type="InterPro" id="IPR001752">
    <property type="entry name" value="Kinesin_motor_dom"/>
</dbReference>
<evidence type="ECO:0000256" key="9">
    <source>
        <dbReference type="PROSITE-ProRule" id="PRU00283"/>
    </source>
</evidence>
<keyword evidence="3" id="KW-0597">Phosphoprotein</keyword>
<dbReference type="GO" id="GO:0072686">
    <property type="term" value="C:mitotic spindle"/>
    <property type="evidence" value="ECO:0007669"/>
    <property type="project" value="TreeGrafter"/>
</dbReference>
<dbReference type="InParanoid" id="A0A7M7LRN6"/>
<dbReference type="OrthoDB" id="123929at2759"/>
<keyword evidence="14" id="KW-1185">Reference proteome</keyword>
<evidence type="ECO:0000256" key="10">
    <source>
        <dbReference type="SAM" id="Coils"/>
    </source>
</evidence>
<dbReference type="Proteomes" id="UP000002358">
    <property type="component" value="Chromosome 2"/>
</dbReference>
<dbReference type="GO" id="GO:0008574">
    <property type="term" value="F:plus-end-directed microtubule motor activity"/>
    <property type="evidence" value="ECO:0007669"/>
    <property type="project" value="TreeGrafter"/>
</dbReference>
<dbReference type="Pfam" id="PF00225">
    <property type="entry name" value="Kinesin"/>
    <property type="match status" value="1"/>
</dbReference>
<keyword evidence="7 9" id="KW-0505">Motor protein</keyword>